<keyword evidence="3" id="KW-1185">Reference proteome</keyword>
<evidence type="ECO:0000313" key="3">
    <source>
        <dbReference type="Proteomes" id="UP001497512"/>
    </source>
</evidence>
<evidence type="ECO:0000256" key="1">
    <source>
        <dbReference type="SAM" id="MobiDB-lite"/>
    </source>
</evidence>
<dbReference type="EMBL" id="OZ019906">
    <property type="protein sequence ID" value="CAK9204086.1"/>
    <property type="molecule type" value="Genomic_DNA"/>
</dbReference>
<protein>
    <submittedName>
        <fullName evidence="2">Uncharacterized protein</fullName>
    </submittedName>
</protein>
<accession>A0ABP0TSP7</accession>
<feature type="region of interest" description="Disordered" evidence="1">
    <location>
        <begin position="183"/>
        <end position="205"/>
    </location>
</feature>
<reference evidence="2" key="1">
    <citation type="submission" date="2024-02" db="EMBL/GenBank/DDBJ databases">
        <authorList>
            <consortium name="ELIXIR-Norway"/>
            <consortium name="Elixir Norway"/>
        </authorList>
    </citation>
    <scope>NUCLEOTIDE SEQUENCE</scope>
</reference>
<organism evidence="2 3">
    <name type="scientific">Sphagnum troendelagicum</name>
    <dbReference type="NCBI Taxonomy" id="128251"/>
    <lineage>
        <taxon>Eukaryota</taxon>
        <taxon>Viridiplantae</taxon>
        <taxon>Streptophyta</taxon>
        <taxon>Embryophyta</taxon>
        <taxon>Bryophyta</taxon>
        <taxon>Sphagnophytina</taxon>
        <taxon>Sphagnopsida</taxon>
        <taxon>Sphagnales</taxon>
        <taxon>Sphagnaceae</taxon>
        <taxon>Sphagnum</taxon>
    </lineage>
</organism>
<evidence type="ECO:0000313" key="2">
    <source>
        <dbReference type="EMBL" id="CAK9204086.1"/>
    </source>
</evidence>
<proteinExistence type="predicted"/>
<sequence>MRPSACASARHDMTTPEPHSSLILANIYVCLPSGFLSSGMKWDAATAADKRRAISIRTGSSWQSSCEFTAATVSGGCSFNAHQLAGSSAAVNQRIEGRILLQQHHDDDEPAGFMLQQVGIREEQWNDNSNHHHLQTRCNDLPGQQQQVTESSWWGQKRVKTSQGFGFNMVTSSCATVEAQPAAANPSPDQLEHGCVMQSRWKTKT</sequence>
<gene>
    <name evidence="2" type="ORF">CSSPTR1EN2_LOCUS7210</name>
</gene>
<name>A0ABP0TSP7_9BRYO</name>
<dbReference type="Proteomes" id="UP001497512">
    <property type="component" value="Chromosome 14"/>
</dbReference>